<dbReference type="EMBL" id="CP001708">
    <property type="protein sequence ID" value="ACV28353.1"/>
    <property type="molecule type" value="Genomic_DNA"/>
</dbReference>
<dbReference type="eggNOG" id="COG1835">
    <property type="taxonomic scope" value="Bacteria"/>
</dbReference>
<feature type="transmembrane region" description="Helical" evidence="1">
    <location>
        <begin position="129"/>
        <end position="150"/>
    </location>
</feature>
<dbReference type="HOGENOM" id="CLU_005679_11_3_9"/>
<dbReference type="AlphaFoldDB" id="C7RFU2"/>
<dbReference type="GO" id="GO:0009103">
    <property type="term" value="P:lipopolysaccharide biosynthetic process"/>
    <property type="evidence" value="ECO:0007669"/>
    <property type="project" value="TreeGrafter"/>
</dbReference>
<feature type="transmembrane region" description="Helical" evidence="1">
    <location>
        <begin position="256"/>
        <end position="277"/>
    </location>
</feature>
<dbReference type="InterPro" id="IPR002656">
    <property type="entry name" value="Acyl_transf_3_dom"/>
</dbReference>
<feature type="transmembrane region" description="Helical" evidence="1">
    <location>
        <begin position="29"/>
        <end position="50"/>
    </location>
</feature>
<accession>C7RFU2</accession>
<keyword evidence="3" id="KW-0012">Acyltransferase</keyword>
<reference evidence="3 4" key="1">
    <citation type="journal article" date="2009" name="Stand. Genomic Sci.">
        <title>Complete genome sequence of Anaerococcus prevotii type strain (PC1).</title>
        <authorList>
            <person name="Labutti K."/>
            <person name="Pukall R."/>
            <person name="Steenblock K."/>
            <person name="Glavina Del Rio T."/>
            <person name="Tice H."/>
            <person name="Copeland A."/>
            <person name="Cheng J.F."/>
            <person name="Lucas S."/>
            <person name="Chen F."/>
            <person name="Nolan M."/>
            <person name="Bruce D."/>
            <person name="Goodwin L."/>
            <person name="Pitluck S."/>
            <person name="Ivanova N."/>
            <person name="Mavromatis K."/>
            <person name="Ovchinnikova G."/>
            <person name="Pati A."/>
            <person name="Chen A."/>
            <person name="Palaniappan K."/>
            <person name="Land M."/>
            <person name="Hauser L."/>
            <person name="Chang Y.J."/>
            <person name="Jeffries C.D."/>
            <person name="Chain P."/>
            <person name="Saunders E."/>
            <person name="Brettin T."/>
            <person name="Detter J.C."/>
            <person name="Han C."/>
            <person name="Goker M."/>
            <person name="Bristow J."/>
            <person name="Eisen J.A."/>
            <person name="Markowitz V."/>
            <person name="Hugenholtz P."/>
            <person name="Kyrpides N.C."/>
            <person name="Klenk H.P."/>
            <person name="Lapidus A."/>
        </authorList>
    </citation>
    <scope>NUCLEOTIDE SEQUENCE [LARGE SCALE GENOMIC DNA]</scope>
    <source>
        <strain evidence="4">ATCC 9321 / DSM 20548 / JCM 6508 / NCTC 11806 / PC1</strain>
    </source>
</reference>
<evidence type="ECO:0000259" key="2">
    <source>
        <dbReference type="Pfam" id="PF01757"/>
    </source>
</evidence>
<feature type="domain" description="Acyltransferase 3" evidence="2">
    <location>
        <begin position="4"/>
        <end position="326"/>
    </location>
</feature>
<dbReference type="RefSeq" id="WP_015777266.1">
    <property type="nucleotide sequence ID" value="NC_013171.1"/>
</dbReference>
<feature type="transmembrane region" description="Helical" evidence="1">
    <location>
        <begin position="316"/>
        <end position="335"/>
    </location>
</feature>
<feature type="transmembrane region" description="Helical" evidence="1">
    <location>
        <begin position="232"/>
        <end position="250"/>
    </location>
</feature>
<dbReference type="SUPFAM" id="SSF52266">
    <property type="entry name" value="SGNH hydrolase"/>
    <property type="match status" value="1"/>
</dbReference>
<dbReference type="InterPro" id="IPR050879">
    <property type="entry name" value="Acyltransferase_3"/>
</dbReference>
<dbReference type="Proteomes" id="UP000002294">
    <property type="component" value="Chromosome"/>
</dbReference>
<protein>
    <submittedName>
        <fullName evidence="3">Acyltransferase 3</fullName>
    </submittedName>
</protein>
<organism evidence="3 4">
    <name type="scientific">Anaerococcus prevotii (strain ATCC 9321 / DSM 20548 / JCM 6508 / NCTC 11806 / PC1)</name>
    <name type="common">Peptostreptococcus prevotii</name>
    <name type="synonym">Peptococcus prevotii</name>
    <dbReference type="NCBI Taxonomy" id="525919"/>
    <lineage>
        <taxon>Bacteria</taxon>
        <taxon>Bacillati</taxon>
        <taxon>Bacillota</taxon>
        <taxon>Tissierellia</taxon>
        <taxon>Tissierellales</taxon>
        <taxon>Peptoniphilaceae</taxon>
        <taxon>Anaerococcus</taxon>
    </lineage>
</organism>
<feature type="transmembrane region" description="Helical" evidence="1">
    <location>
        <begin position="356"/>
        <end position="379"/>
    </location>
</feature>
<name>C7RFU2_ANAPD</name>
<dbReference type="PANTHER" id="PTHR23028">
    <property type="entry name" value="ACETYLTRANSFERASE"/>
    <property type="match status" value="1"/>
</dbReference>
<keyword evidence="4" id="KW-1185">Reference proteome</keyword>
<proteinExistence type="predicted"/>
<evidence type="ECO:0000313" key="4">
    <source>
        <dbReference type="Proteomes" id="UP000002294"/>
    </source>
</evidence>
<evidence type="ECO:0000256" key="1">
    <source>
        <dbReference type="SAM" id="Phobius"/>
    </source>
</evidence>
<gene>
    <name evidence="3" type="ordered locus">Apre_0302</name>
</gene>
<keyword evidence="3" id="KW-0808">Transferase</keyword>
<dbReference type="GO" id="GO:0016020">
    <property type="term" value="C:membrane"/>
    <property type="evidence" value="ECO:0007669"/>
    <property type="project" value="TreeGrafter"/>
</dbReference>
<keyword evidence="1" id="KW-0472">Membrane</keyword>
<dbReference type="OrthoDB" id="9798935at2"/>
<dbReference type="STRING" id="525919.Apre_0302"/>
<dbReference type="GO" id="GO:0016747">
    <property type="term" value="F:acyltransferase activity, transferring groups other than amino-acyl groups"/>
    <property type="evidence" value="ECO:0007669"/>
    <property type="project" value="InterPro"/>
</dbReference>
<dbReference type="Pfam" id="PF01757">
    <property type="entry name" value="Acyl_transf_3"/>
    <property type="match status" value="1"/>
</dbReference>
<keyword evidence="1" id="KW-0812">Transmembrane</keyword>
<sequence length="592" mass="67836">MRIKGLDYLRVYGISIILIYHIFKEILPAGFLGVNIMFVLSGFLVSFHLLDEVYRDEKIDLVAYYKKRFIRIFPGVLFMIFVVSLMAFAINKDFTVSYFDQFIASLSFTSNYYEILSGGSYESQFVKHLFLHTWFLAIEVHFYLLWPILTNFIYKTSKGSKNVKKTFSNRFFLTSLILYILSLGLTIGMTALDKNRSFVYFSDFTRLSSFFMGAFVACFVKRFGYRKIPYKEASIGAGVIILIMSFALSYDMKVTYILGFFLTDLLTIIAILAAVSNEDIEEVRPIKKIAPYTYSVYLLHWPVFVIMESAFNKPTALLMTIIVTGILVMINYHIFEPVFKGEPVDLRILKIDPSTRVRIISLVSVVVISFVSAIGLSYASDDMVSLEKQIWISSLKQDLGQIDKDKKEVDKQIYEDENPDEILKDKEVTTTILGDSVLLGNREYIEEKIPGTSVDAEGSRLLEKAPDIIEEYKKEGKLGEIVVLSLGTNAVEEPVESLERVIKALPEKTKLVLVSCYDSRYDQPHRVSKAMKKIADKYKFVTYMPWEEEAMKHPEYYEGTDGVHFYGIAEAYEAYNKLLQKAILEASKKEGK</sequence>
<keyword evidence="1" id="KW-1133">Transmembrane helix</keyword>
<feature type="transmembrane region" description="Helical" evidence="1">
    <location>
        <begin position="171"/>
        <end position="192"/>
    </location>
</feature>
<feature type="transmembrane region" description="Helical" evidence="1">
    <location>
        <begin position="198"/>
        <end position="220"/>
    </location>
</feature>
<evidence type="ECO:0000313" key="3">
    <source>
        <dbReference type="EMBL" id="ACV28353.1"/>
    </source>
</evidence>
<dbReference type="PANTHER" id="PTHR23028:SF53">
    <property type="entry name" value="ACYL_TRANSF_3 DOMAIN-CONTAINING PROTEIN"/>
    <property type="match status" value="1"/>
</dbReference>
<feature type="transmembrane region" description="Helical" evidence="1">
    <location>
        <begin position="289"/>
        <end position="310"/>
    </location>
</feature>
<feature type="transmembrane region" description="Helical" evidence="1">
    <location>
        <begin position="70"/>
        <end position="90"/>
    </location>
</feature>
<dbReference type="KEGG" id="apr:Apre_0302"/>